<name>A0A0F9JCS8_9ZZZZ</name>
<organism evidence="1">
    <name type="scientific">marine sediment metagenome</name>
    <dbReference type="NCBI Taxonomy" id="412755"/>
    <lineage>
        <taxon>unclassified sequences</taxon>
        <taxon>metagenomes</taxon>
        <taxon>ecological metagenomes</taxon>
    </lineage>
</organism>
<gene>
    <name evidence="1" type="ORF">LCGC14_1544970</name>
</gene>
<dbReference type="AlphaFoldDB" id="A0A0F9JCS8"/>
<evidence type="ECO:0008006" key="2">
    <source>
        <dbReference type="Google" id="ProtNLM"/>
    </source>
</evidence>
<dbReference type="NCBIfam" id="TIGR01409">
    <property type="entry name" value="TAT_signal_seq"/>
    <property type="match status" value="1"/>
</dbReference>
<dbReference type="EMBL" id="LAZR01011736">
    <property type="protein sequence ID" value="KKM60121.1"/>
    <property type="molecule type" value="Genomic_DNA"/>
</dbReference>
<reference evidence="1" key="1">
    <citation type="journal article" date="2015" name="Nature">
        <title>Complex archaea that bridge the gap between prokaryotes and eukaryotes.</title>
        <authorList>
            <person name="Spang A."/>
            <person name="Saw J.H."/>
            <person name="Jorgensen S.L."/>
            <person name="Zaremba-Niedzwiedzka K."/>
            <person name="Martijn J."/>
            <person name="Lind A.E."/>
            <person name="van Eijk R."/>
            <person name="Schleper C."/>
            <person name="Guy L."/>
            <person name="Ettema T.J."/>
        </authorList>
    </citation>
    <scope>NUCLEOTIDE SEQUENCE</scope>
</reference>
<dbReference type="InterPro" id="IPR019546">
    <property type="entry name" value="TAT_signal_bac_arc"/>
</dbReference>
<dbReference type="Pfam" id="PF10518">
    <property type="entry name" value="TAT_signal"/>
    <property type="match status" value="1"/>
</dbReference>
<proteinExistence type="predicted"/>
<sequence length="84" mass="9441">MEQISRRSFMKTLGVAGLVATFGRGLSAAFRFPKKQRNSRAFHGLNLDEMQAVTDEIWLPGIKDNWAQGNLIVSRLLDKAHNGR</sequence>
<evidence type="ECO:0000313" key="1">
    <source>
        <dbReference type="EMBL" id="KKM60121.1"/>
    </source>
</evidence>
<accession>A0A0F9JCS8</accession>
<dbReference type="InterPro" id="IPR006311">
    <property type="entry name" value="TAT_signal"/>
</dbReference>
<dbReference type="PROSITE" id="PS51318">
    <property type="entry name" value="TAT"/>
    <property type="match status" value="1"/>
</dbReference>
<comment type="caution">
    <text evidence="1">The sequence shown here is derived from an EMBL/GenBank/DDBJ whole genome shotgun (WGS) entry which is preliminary data.</text>
</comment>
<protein>
    <recommendedName>
        <fullName evidence="2">Twin-arginine translocation signal domain-containing protein</fullName>
    </recommendedName>
</protein>